<evidence type="ECO:0000256" key="1">
    <source>
        <dbReference type="SAM" id="MobiDB-lite"/>
    </source>
</evidence>
<feature type="region of interest" description="Disordered" evidence="1">
    <location>
        <begin position="1"/>
        <end position="30"/>
    </location>
</feature>
<organism evidence="2 3">
    <name type="scientific">Sinomonas flava</name>
    <dbReference type="NCBI Taxonomy" id="496857"/>
    <lineage>
        <taxon>Bacteria</taxon>
        <taxon>Bacillati</taxon>
        <taxon>Actinomycetota</taxon>
        <taxon>Actinomycetes</taxon>
        <taxon>Micrococcales</taxon>
        <taxon>Micrococcaceae</taxon>
        <taxon>Sinomonas</taxon>
    </lineage>
</organism>
<dbReference type="InterPro" id="IPR008257">
    <property type="entry name" value="Pept_M19"/>
</dbReference>
<evidence type="ECO:0000313" key="2">
    <source>
        <dbReference type="EMBL" id="GAA2201488.1"/>
    </source>
</evidence>
<comment type="caution">
    <text evidence="2">The sequence shown here is derived from an EMBL/GenBank/DDBJ whole genome shotgun (WGS) entry which is preliminary data.</text>
</comment>
<dbReference type="RefSeq" id="WP_344300163.1">
    <property type="nucleotide sequence ID" value="NZ_BAAAQW010000006.1"/>
</dbReference>
<dbReference type="PROSITE" id="PS51365">
    <property type="entry name" value="RENAL_DIPEPTIDASE_2"/>
    <property type="match status" value="1"/>
</dbReference>
<dbReference type="SUPFAM" id="SSF51556">
    <property type="entry name" value="Metallo-dependent hydrolases"/>
    <property type="match status" value="1"/>
</dbReference>
<gene>
    <name evidence="2" type="ORF">GCM10009849_26160</name>
</gene>
<dbReference type="InterPro" id="IPR032466">
    <property type="entry name" value="Metal_Hydrolase"/>
</dbReference>
<reference evidence="2 3" key="1">
    <citation type="journal article" date="2019" name="Int. J. Syst. Evol. Microbiol.">
        <title>The Global Catalogue of Microorganisms (GCM) 10K type strain sequencing project: providing services to taxonomists for standard genome sequencing and annotation.</title>
        <authorList>
            <consortium name="The Broad Institute Genomics Platform"/>
            <consortium name="The Broad Institute Genome Sequencing Center for Infectious Disease"/>
            <person name="Wu L."/>
            <person name="Ma J."/>
        </authorList>
    </citation>
    <scope>NUCLEOTIDE SEQUENCE [LARGE SCALE GENOMIC DNA]</scope>
    <source>
        <strain evidence="2 3">JCM 16034</strain>
    </source>
</reference>
<dbReference type="CDD" id="cd01301">
    <property type="entry name" value="rDP_like"/>
    <property type="match status" value="1"/>
</dbReference>
<protein>
    <submittedName>
        <fullName evidence="2">Dipeptidase</fullName>
    </submittedName>
</protein>
<dbReference type="Gene3D" id="3.20.20.140">
    <property type="entry name" value="Metal-dependent hydrolases"/>
    <property type="match status" value="1"/>
</dbReference>
<dbReference type="Proteomes" id="UP001500432">
    <property type="component" value="Unassembled WGS sequence"/>
</dbReference>
<dbReference type="EMBL" id="BAAAQW010000006">
    <property type="protein sequence ID" value="GAA2201488.1"/>
    <property type="molecule type" value="Genomic_DNA"/>
</dbReference>
<dbReference type="Pfam" id="PF01244">
    <property type="entry name" value="Peptidase_M19"/>
    <property type="match status" value="1"/>
</dbReference>
<proteinExistence type="predicted"/>
<dbReference type="PANTHER" id="PTHR10443:SF12">
    <property type="entry name" value="DIPEPTIDASE"/>
    <property type="match status" value="1"/>
</dbReference>
<accession>A0ABN3BXH6</accession>
<keyword evidence="3" id="KW-1185">Reference proteome</keyword>
<evidence type="ECO:0000313" key="3">
    <source>
        <dbReference type="Proteomes" id="UP001500432"/>
    </source>
</evidence>
<name>A0ABN3BXH6_9MICC</name>
<sequence>MQPAPGPAQRQHAPEPHAPEPHAPVFDGHNDLPWALRQDFGYDVQAAGLADGQPLLHTDIPRLRAAGVGAQFWSVFVPSTLSPEASVVATLEQIDCVRRIVEAHPDTFELATTAADVRGAAGRGRIASLMGAEGGHSIAGSLAVLRMLARLGVRYMTLTHNDDTPWACSATGEAMGRGEDTGLSLFGREVVSEMNRLGMIVDLSHVSPRTMEDALDATSRPVLFSHSSCRAVCSHPRNAPDAVLERLPSNGGVLMVTFVPKFVSEACRAHALALRDKRLELGLPVGFHDVAPAEDPQAAAAFSQWLEHNPTPEATVDDVVRHLEHARELVGPRHIGLGGDFDGTVDLPVGMDGVAGYLPLLDALGERGWSREDVDALCWGNALRVLEETEV</sequence>
<dbReference type="PANTHER" id="PTHR10443">
    <property type="entry name" value="MICROSOMAL DIPEPTIDASE"/>
    <property type="match status" value="1"/>
</dbReference>